<gene>
    <name evidence="1" type="ORF">DSO57_1006019</name>
</gene>
<name>A0ACC2T7S2_9FUNG</name>
<organism evidence="1 2">
    <name type="scientific">Entomophthora muscae</name>
    <dbReference type="NCBI Taxonomy" id="34485"/>
    <lineage>
        <taxon>Eukaryota</taxon>
        <taxon>Fungi</taxon>
        <taxon>Fungi incertae sedis</taxon>
        <taxon>Zoopagomycota</taxon>
        <taxon>Entomophthoromycotina</taxon>
        <taxon>Entomophthoromycetes</taxon>
        <taxon>Entomophthorales</taxon>
        <taxon>Entomophthoraceae</taxon>
        <taxon>Entomophthora</taxon>
    </lineage>
</organism>
<sequence length="132" mass="15114">MSATTGVLSLVNSILSYNYNKLGFVYLTMLELAEQVVPHMRVWRPWATAANYVMRMAPIIYWAFQAQPFLLTEGSLGSNPGHEKDPQILKPIPSPSFPFHHSSNKSDFNLTDYSFYESEGDSEHSKQYYENK</sequence>
<dbReference type="Proteomes" id="UP001165960">
    <property type="component" value="Unassembled WGS sequence"/>
</dbReference>
<dbReference type="EMBL" id="QTSX02003567">
    <property type="protein sequence ID" value="KAJ9070604.1"/>
    <property type="molecule type" value="Genomic_DNA"/>
</dbReference>
<protein>
    <submittedName>
        <fullName evidence="1">Uncharacterized protein</fullName>
    </submittedName>
</protein>
<evidence type="ECO:0000313" key="1">
    <source>
        <dbReference type="EMBL" id="KAJ9070604.1"/>
    </source>
</evidence>
<keyword evidence="2" id="KW-1185">Reference proteome</keyword>
<reference evidence="1" key="1">
    <citation type="submission" date="2022-04" db="EMBL/GenBank/DDBJ databases">
        <title>Genome of the entomopathogenic fungus Entomophthora muscae.</title>
        <authorList>
            <person name="Elya C."/>
            <person name="Lovett B.R."/>
            <person name="Lee E."/>
            <person name="Macias A.M."/>
            <person name="Hajek A.E."/>
            <person name="De Bivort B.L."/>
            <person name="Kasson M.T."/>
            <person name="De Fine Licht H.H."/>
            <person name="Stajich J.E."/>
        </authorList>
    </citation>
    <scope>NUCLEOTIDE SEQUENCE</scope>
    <source>
        <strain evidence="1">Berkeley</strain>
    </source>
</reference>
<proteinExistence type="predicted"/>
<accession>A0ACC2T7S2</accession>
<comment type="caution">
    <text evidence="1">The sequence shown here is derived from an EMBL/GenBank/DDBJ whole genome shotgun (WGS) entry which is preliminary data.</text>
</comment>
<evidence type="ECO:0000313" key="2">
    <source>
        <dbReference type="Proteomes" id="UP001165960"/>
    </source>
</evidence>